<feature type="transmembrane region" description="Helical" evidence="1">
    <location>
        <begin position="51"/>
        <end position="74"/>
    </location>
</feature>
<reference evidence="4" key="1">
    <citation type="submission" date="2017-02" db="UniProtKB">
        <authorList>
            <consortium name="WormBaseParasite"/>
        </authorList>
    </citation>
    <scope>IDENTIFICATION</scope>
</reference>
<evidence type="ECO:0000313" key="4">
    <source>
        <dbReference type="WBParaSite" id="BTMF_0001339401-mRNA-1"/>
    </source>
</evidence>
<keyword evidence="1" id="KW-0472">Membrane</keyword>
<name>A0A0R3R070_9BILA</name>
<dbReference type="WBParaSite" id="BTMF_0001339401-mRNA-1">
    <property type="protein sequence ID" value="BTMF_0001339401-mRNA-1"/>
    <property type="gene ID" value="BTMF_0001339401"/>
</dbReference>
<dbReference type="EMBL" id="UZAG01018295">
    <property type="protein sequence ID" value="VDO38955.1"/>
    <property type="molecule type" value="Genomic_DNA"/>
</dbReference>
<feature type="transmembrane region" description="Helical" evidence="1">
    <location>
        <begin position="94"/>
        <end position="113"/>
    </location>
</feature>
<keyword evidence="1" id="KW-1133">Transmembrane helix</keyword>
<dbReference type="Proteomes" id="UP000280834">
    <property type="component" value="Unassembled WGS sequence"/>
</dbReference>
<gene>
    <name evidence="2" type="ORF">BTMF_LOCUS11406</name>
</gene>
<proteinExistence type="predicted"/>
<accession>A0A0R3R070</accession>
<evidence type="ECO:0000256" key="1">
    <source>
        <dbReference type="SAM" id="Phobius"/>
    </source>
</evidence>
<evidence type="ECO:0000313" key="3">
    <source>
        <dbReference type="Proteomes" id="UP000280834"/>
    </source>
</evidence>
<dbReference type="STRING" id="42155.A0A0R3R070"/>
<organism evidence="4">
    <name type="scientific">Brugia timori</name>
    <dbReference type="NCBI Taxonomy" id="42155"/>
    <lineage>
        <taxon>Eukaryota</taxon>
        <taxon>Metazoa</taxon>
        <taxon>Ecdysozoa</taxon>
        <taxon>Nematoda</taxon>
        <taxon>Chromadorea</taxon>
        <taxon>Rhabditida</taxon>
        <taxon>Spirurina</taxon>
        <taxon>Spiruromorpha</taxon>
        <taxon>Filarioidea</taxon>
        <taxon>Onchocercidae</taxon>
        <taxon>Brugia</taxon>
    </lineage>
</organism>
<keyword evidence="3" id="KW-1185">Reference proteome</keyword>
<keyword evidence="1" id="KW-0812">Transmembrane</keyword>
<dbReference type="Gene3D" id="1.20.120.1760">
    <property type="match status" value="1"/>
</dbReference>
<reference evidence="2 3" key="2">
    <citation type="submission" date="2018-11" db="EMBL/GenBank/DDBJ databases">
        <authorList>
            <consortium name="Pathogen Informatics"/>
        </authorList>
    </citation>
    <scope>NUCLEOTIDE SEQUENCE [LARGE SCALE GENOMIC DNA]</scope>
</reference>
<sequence>MNIRSNMRFGLSKQKNLTEEQLERIAHHKESFLFSLFDYVWSSREICIRKLCLYLTFILFQYKVMCNGPITIYINSPFWNWFIEYHPKWIAPNVLTVLSFVLIVLPCLIILYYDYDLFNGPVPSSGETPVL</sequence>
<dbReference type="InterPro" id="IPR043130">
    <property type="entry name" value="CDP-OH_PTrfase_TM_dom"/>
</dbReference>
<evidence type="ECO:0000313" key="2">
    <source>
        <dbReference type="EMBL" id="VDO38955.1"/>
    </source>
</evidence>
<dbReference type="AlphaFoldDB" id="A0A0R3R070"/>
<protein>
    <submittedName>
        <fullName evidence="4">PIG-P domain-containing protein</fullName>
    </submittedName>
</protein>